<proteinExistence type="predicted"/>
<evidence type="ECO:0000313" key="3">
    <source>
        <dbReference type="Proteomes" id="UP000037923"/>
    </source>
</evidence>
<protein>
    <submittedName>
        <fullName evidence="2">Uncharacterized protein</fullName>
    </submittedName>
</protein>
<dbReference type="VEuPathDB" id="TriTrypDB:LpyrH10_18_1300"/>
<dbReference type="OrthoDB" id="278380at2759"/>
<comment type="caution">
    <text evidence="2">The sequence shown here is derived from an EMBL/GenBank/DDBJ whole genome shotgun (WGS) entry which is preliminary data.</text>
</comment>
<organism evidence="2 3">
    <name type="scientific">Leptomonas pyrrhocoris</name>
    <name type="common">Firebug parasite</name>
    <dbReference type="NCBI Taxonomy" id="157538"/>
    <lineage>
        <taxon>Eukaryota</taxon>
        <taxon>Discoba</taxon>
        <taxon>Euglenozoa</taxon>
        <taxon>Kinetoplastea</taxon>
        <taxon>Metakinetoplastina</taxon>
        <taxon>Trypanosomatida</taxon>
        <taxon>Trypanosomatidae</taxon>
        <taxon>Leishmaniinae</taxon>
        <taxon>Leptomonas</taxon>
    </lineage>
</organism>
<dbReference type="GeneID" id="26907689"/>
<feature type="chain" id="PRO_5005835955" evidence="1">
    <location>
        <begin position="23"/>
        <end position="268"/>
    </location>
</feature>
<dbReference type="EMBL" id="LGTL01000018">
    <property type="protein sequence ID" value="KPA77070.1"/>
    <property type="molecule type" value="Genomic_DNA"/>
</dbReference>
<name>A0A0M9FVQ9_LEPPY</name>
<evidence type="ECO:0000256" key="1">
    <source>
        <dbReference type="SAM" id="SignalP"/>
    </source>
</evidence>
<dbReference type="RefSeq" id="XP_015655509.1">
    <property type="nucleotide sequence ID" value="XM_015806032.1"/>
</dbReference>
<keyword evidence="1" id="KW-0732">Signal</keyword>
<dbReference type="AlphaFoldDB" id="A0A0M9FVQ9"/>
<feature type="signal peptide" evidence="1">
    <location>
        <begin position="1"/>
        <end position="22"/>
    </location>
</feature>
<sequence length="268" mass="27417">MSKSISVIAVAAPAALLQAASAIVSKATGGAVKVTQTAAATANAVVVGTAAPPGVYACVAEPTSATIGLYAGVQTVVVRAILPRGAPDTMQVRDILDVYPASGIACDAEVAKAEENIKKAAKVAVEKAKALKATRVTLVMKPASKYTRLNALFRESAAKVIEGAGLSVEVTTTAQASNDLVMFPEKHGVVMVNDDPVCEKVQFAYAGEVGGVHTTYYTDAGGKIHGGHSYKSVATALAEELKSLGLKAEAARIEAAAQKDPRNVVDAI</sequence>
<evidence type="ECO:0000313" key="2">
    <source>
        <dbReference type="EMBL" id="KPA77070.1"/>
    </source>
</evidence>
<reference evidence="2 3" key="1">
    <citation type="submission" date="2015-07" db="EMBL/GenBank/DDBJ databases">
        <title>High-quality genome of monoxenous trypanosomatid Leptomonas pyrrhocoris.</title>
        <authorList>
            <person name="Flegontov P."/>
            <person name="Butenko A."/>
            <person name="Firsov S."/>
            <person name="Vlcek C."/>
            <person name="Logacheva M.D."/>
            <person name="Field M."/>
            <person name="Filatov D."/>
            <person name="Flegontova O."/>
            <person name="Gerasimov E."/>
            <person name="Jackson A.P."/>
            <person name="Kelly S."/>
            <person name="Opperdoes F."/>
            <person name="O'Reilly A."/>
            <person name="Votypka J."/>
            <person name="Yurchenko V."/>
            <person name="Lukes J."/>
        </authorList>
    </citation>
    <scope>NUCLEOTIDE SEQUENCE [LARGE SCALE GENOMIC DNA]</scope>
    <source>
        <strain evidence="2">H10</strain>
    </source>
</reference>
<dbReference type="OMA" id="HTTYYTD"/>
<keyword evidence="3" id="KW-1185">Reference proteome</keyword>
<dbReference type="Proteomes" id="UP000037923">
    <property type="component" value="Unassembled WGS sequence"/>
</dbReference>
<gene>
    <name evidence="2" type="ORF">ABB37_07403</name>
</gene>
<accession>A0A0M9FVQ9</accession>